<keyword evidence="1" id="KW-0472">Membrane</keyword>
<sequence length="190" mass="21402">MGSYPVWTAARTSRPTDEYTLGTMHVTSLHGDVCTSIVSFGEVVCVVVVYMVGGVMCVPMEMEMGFVDHMCDRLDCMCNGILLSVFPLQVSAHQKKGLWHAIAKDVRTLGVYSRWSTHCRKRWEDLRCWARKTAVAQLGMTSQRGRGTRRNLTPLMAHMLAVAYPELDGSLRASQQPQGSEYSGRYNYNW</sequence>
<accession>A0AAV7M2I3</accession>
<dbReference type="Proteomes" id="UP001066276">
    <property type="component" value="Chromosome 10"/>
</dbReference>
<dbReference type="InterPro" id="IPR028002">
    <property type="entry name" value="Myb_DNA-bind_5"/>
</dbReference>
<protein>
    <recommendedName>
        <fullName evidence="2">Myb/SANT-like DNA-binding domain-containing protein</fullName>
    </recommendedName>
</protein>
<dbReference type="Pfam" id="PF13873">
    <property type="entry name" value="Myb_DNA-bind_5"/>
    <property type="match status" value="1"/>
</dbReference>
<feature type="domain" description="Myb/SANT-like DNA-binding" evidence="2">
    <location>
        <begin position="81"/>
        <end position="133"/>
    </location>
</feature>
<keyword evidence="1" id="KW-1133">Transmembrane helix</keyword>
<comment type="caution">
    <text evidence="3">The sequence shown here is derived from an EMBL/GenBank/DDBJ whole genome shotgun (WGS) entry which is preliminary data.</text>
</comment>
<gene>
    <name evidence="3" type="ORF">NDU88_002943</name>
</gene>
<evidence type="ECO:0000256" key="1">
    <source>
        <dbReference type="SAM" id="Phobius"/>
    </source>
</evidence>
<proteinExistence type="predicted"/>
<reference evidence="3" key="1">
    <citation type="journal article" date="2022" name="bioRxiv">
        <title>Sequencing and chromosome-scale assembly of the giantPleurodeles waltlgenome.</title>
        <authorList>
            <person name="Brown T."/>
            <person name="Elewa A."/>
            <person name="Iarovenko S."/>
            <person name="Subramanian E."/>
            <person name="Araus A.J."/>
            <person name="Petzold A."/>
            <person name="Susuki M."/>
            <person name="Suzuki K.-i.T."/>
            <person name="Hayashi T."/>
            <person name="Toyoda A."/>
            <person name="Oliveira C."/>
            <person name="Osipova E."/>
            <person name="Leigh N.D."/>
            <person name="Simon A."/>
            <person name="Yun M.H."/>
        </authorList>
    </citation>
    <scope>NUCLEOTIDE SEQUENCE</scope>
    <source>
        <strain evidence="3">20211129_DDA</strain>
        <tissue evidence="3">Liver</tissue>
    </source>
</reference>
<dbReference type="AlphaFoldDB" id="A0AAV7M2I3"/>
<keyword evidence="1" id="KW-0812">Transmembrane</keyword>
<evidence type="ECO:0000313" key="3">
    <source>
        <dbReference type="EMBL" id="KAJ1097827.1"/>
    </source>
</evidence>
<organism evidence="3 4">
    <name type="scientific">Pleurodeles waltl</name>
    <name type="common">Iberian ribbed newt</name>
    <dbReference type="NCBI Taxonomy" id="8319"/>
    <lineage>
        <taxon>Eukaryota</taxon>
        <taxon>Metazoa</taxon>
        <taxon>Chordata</taxon>
        <taxon>Craniata</taxon>
        <taxon>Vertebrata</taxon>
        <taxon>Euteleostomi</taxon>
        <taxon>Amphibia</taxon>
        <taxon>Batrachia</taxon>
        <taxon>Caudata</taxon>
        <taxon>Salamandroidea</taxon>
        <taxon>Salamandridae</taxon>
        <taxon>Pleurodelinae</taxon>
        <taxon>Pleurodeles</taxon>
    </lineage>
</organism>
<evidence type="ECO:0000313" key="4">
    <source>
        <dbReference type="Proteomes" id="UP001066276"/>
    </source>
</evidence>
<dbReference type="EMBL" id="JANPWB010000014">
    <property type="protein sequence ID" value="KAJ1097827.1"/>
    <property type="molecule type" value="Genomic_DNA"/>
</dbReference>
<evidence type="ECO:0000259" key="2">
    <source>
        <dbReference type="Pfam" id="PF13873"/>
    </source>
</evidence>
<feature type="transmembrane region" description="Helical" evidence="1">
    <location>
        <begin position="37"/>
        <end position="58"/>
    </location>
</feature>
<name>A0AAV7M2I3_PLEWA</name>
<keyword evidence="4" id="KW-1185">Reference proteome</keyword>